<name>A0A1L9QL93_9CYAN</name>
<evidence type="ECO:0000313" key="2">
    <source>
        <dbReference type="Proteomes" id="UP000183940"/>
    </source>
</evidence>
<keyword evidence="2" id="KW-1185">Reference proteome</keyword>
<proteinExistence type="predicted"/>
<sequence length="92" mass="10825">MAGRLKVSLSESVGDLQKCLSKSKTAEEEKEENRKKARERIFVEYLIRQLNKFRVVGERFRLWRPSYERIIRGVWVNTALCAVISSPRNQLK</sequence>
<reference evidence="1" key="1">
    <citation type="submission" date="2016-10" db="EMBL/GenBank/DDBJ databases">
        <title>CRISPR-Cas defence system in Roseofilum reptotaenium: evidence of a bacteriophage-cyanobacterium arms race in the coral black band disease.</title>
        <authorList>
            <person name="Buerger P."/>
            <person name="Wood-Charlson E.M."/>
            <person name="Weynberg K.D."/>
            <person name="Willis B."/>
            <person name="Van Oppen M.J."/>
        </authorList>
    </citation>
    <scope>NUCLEOTIDE SEQUENCE [LARGE SCALE GENOMIC DNA]</scope>
    <source>
        <strain evidence="1">AO1-A</strain>
    </source>
</reference>
<dbReference type="STRING" id="1925591.BI308_21710"/>
<accession>A0A1L9QL93</accession>
<dbReference type="EMBL" id="MLAW01000053">
    <property type="protein sequence ID" value="OJJ18982.1"/>
    <property type="molecule type" value="Genomic_DNA"/>
</dbReference>
<gene>
    <name evidence="1" type="ORF">BI308_21710</name>
</gene>
<comment type="caution">
    <text evidence="1">The sequence shown here is derived from an EMBL/GenBank/DDBJ whole genome shotgun (WGS) entry which is preliminary data.</text>
</comment>
<protein>
    <submittedName>
        <fullName evidence="1">Uncharacterized protein</fullName>
    </submittedName>
</protein>
<dbReference type="Proteomes" id="UP000183940">
    <property type="component" value="Unassembled WGS sequence"/>
</dbReference>
<organism evidence="1 2">
    <name type="scientific">Roseofilum reptotaenium AO1-A</name>
    <dbReference type="NCBI Taxonomy" id="1925591"/>
    <lineage>
        <taxon>Bacteria</taxon>
        <taxon>Bacillati</taxon>
        <taxon>Cyanobacteriota</taxon>
        <taxon>Cyanophyceae</taxon>
        <taxon>Desertifilales</taxon>
        <taxon>Desertifilaceae</taxon>
        <taxon>Roseofilum</taxon>
    </lineage>
</organism>
<dbReference type="AlphaFoldDB" id="A0A1L9QL93"/>
<evidence type="ECO:0000313" key="1">
    <source>
        <dbReference type="EMBL" id="OJJ18982.1"/>
    </source>
</evidence>